<dbReference type="AlphaFoldDB" id="L0KZG1"/>
<dbReference type="STRING" id="867904.Metho_1908"/>
<dbReference type="GeneID" id="95969801"/>
<dbReference type="RefSeq" id="WP_015325250.1">
    <property type="nucleotide sequence ID" value="NC_019977.1"/>
</dbReference>
<feature type="transmembrane region" description="Helical" evidence="1">
    <location>
        <begin position="12"/>
        <end position="35"/>
    </location>
</feature>
<organism evidence="3 4">
    <name type="scientific">Methanomethylovorans hollandica (strain DSM 15978 / NBRC 107637 / DMS1)</name>
    <dbReference type="NCBI Taxonomy" id="867904"/>
    <lineage>
        <taxon>Archaea</taxon>
        <taxon>Methanobacteriati</taxon>
        <taxon>Methanobacteriota</taxon>
        <taxon>Stenosarchaea group</taxon>
        <taxon>Methanomicrobia</taxon>
        <taxon>Methanosarcinales</taxon>
        <taxon>Methanosarcinaceae</taxon>
        <taxon>Methanomethylovorans</taxon>
    </lineage>
</organism>
<dbReference type="EMBL" id="CP003362">
    <property type="protein sequence ID" value="AGB50085.1"/>
    <property type="molecule type" value="Genomic_DNA"/>
</dbReference>
<evidence type="ECO:0000259" key="2">
    <source>
        <dbReference type="Pfam" id="PF18893"/>
    </source>
</evidence>
<sequence length="80" mass="9199">MHYWELQCVSDILHALGASGFMAHFIVLILWDLLCKGIGLWKAARSENKYGFFAIQGTDEFTTKWGHCQKIKILKLQSLK</sequence>
<dbReference type="HOGENOM" id="CLU_2581417_0_0_2"/>
<accession>L0KZG1</accession>
<keyword evidence="1" id="KW-0812">Transmembrane</keyword>
<dbReference type="Proteomes" id="UP000010866">
    <property type="component" value="Chromosome"/>
</dbReference>
<evidence type="ECO:0000313" key="3">
    <source>
        <dbReference type="EMBL" id="AGB50085.1"/>
    </source>
</evidence>
<evidence type="ECO:0000313" key="4">
    <source>
        <dbReference type="Proteomes" id="UP000010866"/>
    </source>
</evidence>
<reference evidence="4" key="1">
    <citation type="submission" date="2012-02" db="EMBL/GenBank/DDBJ databases">
        <title>Complete sequence of chromosome of Methanomethylovorans hollandica DSM 15978.</title>
        <authorList>
            <person name="Lucas S."/>
            <person name="Copeland A."/>
            <person name="Lapidus A."/>
            <person name="Glavina del Rio T."/>
            <person name="Dalin E."/>
            <person name="Tice H."/>
            <person name="Bruce D."/>
            <person name="Goodwin L."/>
            <person name="Pitluck S."/>
            <person name="Peters L."/>
            <person name="Mikhailova N."/>
            <person name="Held B."/>
            <person name="Kyrpides N."/>
            <person name="Mavromatis K."/>
            <person name="Ivanova N."/>
            <person name="Brettin T."/>
            <person name="Detter J.C."/>
            <person name="Han C."/>
            <person name="Larimer F."/>
            <person name="Land M."/>
            <person name="Hauser L."/>
            <person name="Markowitz V."/>
            <person name="Cheng J.-F."/>
            <person name="Hugenholtz P."/>
            <person name="Woyke T."/>
            <person name="Wu D."/>
            <person name="Spring S."/>
            <person name="Schroeder M."/>
            <person name="Brambilla E."/>
            <person name="Klenk H.-P."/>
            <person name="Eisen J.A."/>
        </authorList>
    </citation>
    <scope>NUCLEOTIDE SEQUENCE [LARGE SCALE GENOMIC DNA]</scope>
    <source>
        <strain evidence="4">DSM 15978 / NBRC 107637 / DMS1</strain>
    </source>
</reference>
<feature type="domain" description="DUF5652" evidence="2">
    <location>
        <begin position="23"/>
        <end position="52"/>
    </location>
</feature>
<protein>
    <recommendedName>
        <fullName evidence="2">DUF5652 domain-containing protein</fullName>
    </recommendedName>
</protein>
<evidence type="ECO:0000256" key="1">
    <source>
        <dbReference type="SAM" id="Phobius"/>
    </source>
</evidence>
<dbReference type="InterPro" id="IPR043712">
    <property type="entry name" value="DUF5652"/>
</dbReference>
<dbReference type="Pfam" id="PF18893">
    <property type="entry name" value="DUF5652"/>
    <property type="match status" value="1"/>
</dbReference>
<proteinExistence type="predicted"/>
<dbReference type="KEGG" id="mhz:Metho_1908"/>
<gene>
    <name evidence="3" type="ordered locus">Metho_1908</name>
</gene>
<keyword evidence="1" id="KW-0472">Membrane</keyword>
<keyword evidence="4" id="KW-1185">Reference proteome</keyword>
<keyword evidence="1" id="KW-1133">Transmembrane helix</keyword>
<name>L0KZG1_METHD</name>